<comment type="caution">
    <text evidence="3">The sequence shown here is derived from an EMBL/GenBank/DDBJ whole genome shotgun (WGS) entry which is preliminary data.</text>
</comment>
<sequence>MKKESKKAAFSWQIDNVSEWNDDKIYSDEIYSDYFTSGGCEWHLILCPKGSFEDDHLSLYLYASYPESLLPGWRRRANYRFVLLHQSGKVLLRTAGDQRSFSDEGPCWGYDRLLPHAKLKEEGFLENDKLTIEVYINVVEVIHEGNTNANEMATVHDFDALYSHVNPVGEMIAQDPYDIIEVMQAAYTNILLGLIETLRKPPQSLTETELSNADSDLKVLTEAGFKLDWLKSRLEEVALKRKKEAADLKVEKINSDADAGAGAAPRVASLGFRDCFIKRLFLSCFSLSNH</sequence>
<dbReference type="Gene3D" id="2.60.210.10">
    <property type="entry name" value="Apoptosis, Tumor Necrosis Factor Receptor Associated Protein 2, Chain A"/>
    <property type="match status" value="1"/>
</dbReference>
<dbReference type="Proteomes" id="UP000467841">
    <property type="component" value="Unassembled WGS sequence"/>
</dbReference>
<dbReference type="EMBL" id="CACVBM020001187">
    <property type="protein sequence ID" value="CAA7038142.1"/>
    <property type="molecule type" value="Genomic_DNA"/>
</dbReference>
<protein>
    <recommendedName>
        <fullName evidence="2">MATH domain-containing protein</fullName>
    </recommendedName>
</protein>
<dbReference type="AlphaFoldDB" id="A0A6D2JDY8"/>
<feature type="domain" description="MATH" evidence="2">
    <location>
        <begin position="7"/>
        <end position="136"/>
    </location>
</feature>
<dbReference type="SMART" id="SM00061">
    <property type="entry name" value="MATH"/>
    <property type="match status" value="1"/>
</dbReference>
<dbReference type="SUPFAM" id="SSF49599">
    <property type="entry name" value="TRAF domain-like"/>
    <property type="match status" value="1"/>
</dbReference>
<gene>
    <name evidence="3" type="ORF">MERR_LOCUS25377</name>
</gene>
<evidence type="ECO:0000313" key="4">
    <source>
        <dbReference type="Proteomes" id="UP000467841"/>
    </source>
</evidence>
<dbReference type="InterPro" id="IPR050804">
    <property type="entry name" value="MCC"/>
</dbReference>
<evidence type="ECO:0000313" key="3">
    <source>
        <dbReference type="EMBL" id="CAA7038142.1"/>
    </source>
</evidence>
<evidence type="ECO:0000259" key="2">
    <source>
        <dbReference type="PROSITE" id="PS50144"/>
    </source>
</evidence>
<dbReference type="CDD" id="cd00121">
    <property type="entry name" value="MATH"/>
    <property type="match status" value="1"/>
</dbReference>
<dbReference type="PROSITE" id="PS50144">
    <property type="entry name" value="MATH"/>
    <property type="match status" value="1"/>
</dbReference>
<accession>A0A6D2JDY8</accession>
<evidence type="ECO:0000256" key="1">
    <source>
        <dbReference type="ARBA" id="ARBA00023054"/>
    </source>
</evidence>
<dbReference type="Pfam" id="PF22486">
    <property type="entry name" value="MATH_2"/>
    <property type="match status" value="1"/>
</dbReference>
<dbReference type="InterPro" id="IPR002083">
    <property type="entry name" value="MATH/TRAF_dom"/>
</dbReference>
<name>A0A6D2JDY8_9BRAS</name>
<proteinExistence type="predicted"/>
<dbReference type="OrthoDB" id="1086031at2759"/>
<reference evidence="3" key="1">
    <citation type="submission" date="2020-01" db="EMBL/GenBank/DDBJ databases">
        <authorList>
            <person name="Mishra B."/>
        </authorList>
    </citation>
    <scope>NUCLEOTIDE SEQUENCE [LARGE SCALE GENOMIC DNA]</scope>
</reference>
<keyword evidence="4" id="KW-1185">Reference proteome</keyword>
<dbReference type="PANTHER" id="PTHR46236">
    <property type="entry name" value="TRAF-LIKE SUPERFAMILY PROTEIN"/>
    <property type="match status" value="1"/>
</dbReference>
<dbReference type="PANTHER" id="PTHR46236:SF26">
    <property type="entry name" value="MATH DOMAIN-CONTAINING PROTEIN"/>
    <property type="match status" value="1"/>
</dbReference>
<dbReference type="InterPro" id="IPR008974">
    <property type="entry name" value="TRAF-like"/>
</dbReference>
<keyword evidence="1" id="KW-0175">Coiled coil</keyword>
<organism evidence="3 4">
    <name type="scientific">Microthlaspi erraticum</name>
    <dbReference type="NCBI Taxonomy" id="1685480"/>
    <lineage>
        <taxon>Eukaryota</taxon>
        <taxon>Viridiplantae</taxon>
        <taxon>Streptophyta</taxon>
        <taxon>Embryophyta</taxon>
        <taxon>Tracheophyta</taxon>
        <taxon>Spermatophyta</taxon>
        <taxon>Magnoliopsida</taxon>
        <taxon>eudicotyledons</taxon>
        <taxon>Gunneridae</taxon>
        <taxon>Pentapetalae</taxon>
        <taxon>rosids</taxon>
        <taxon>malvids</taxon>
        <taxon>Brassicales</taxon>
        <taxon>Brassicaceae</taxon>
        <taxon>Coluteocarpeae</taxon>
        <taxon>Microthlaspi</taxon>
    </lineage>
</organism>